<organism evidence="8 9">
    <name type="scientific">Methyloceanibacter methanicus</name>
    <dbReference type="NCBI Taxonomy" id="1774968"/>
    <lineage>
        <taxon>Bacteria</taxon>
        <taxon>Pseudomonadati</taxon>
        <taxon>Pseudomonadota</taxon>
        <taxon>Alphaproteobacteria</taxon>
        <taxon>Hyphomicrobiales</taxon>
        <taxon>Hyphomicrobiaceae</taxon>
        <taxon>Methyloceanibacter</taxon>
    </lineage>
</organism>
<evidence type="ECO:0000313" key="8">
    <source>
        <dbReference type="EMBL" id="ODR97987.1"/>
    </source>
</evidence>
<dbReference type="GO" id="GO:0016740">
    <property type="term" value="F:transferase activity"/>
    <property type="evidence" value="ECO:0007669"/>
    <property type="project" value="UniProtKB-KW"/>
</dbReference>
<dbReference type="InterPro" id="IPR005490">
    <property type="entry name" value="LD_TPept_cat_dom"/>
</dbReference>
<sequence>MEIPSTNLTGQTLVDPLTLIVSLEDQRLDVYRGLERIETTRVSSGMRGYQTLTGVFGILQKKPEHFSNLYTPHPCRGCSV</sequence>
<evidence type="ECO:0000256" key="6">
    <source>
        <dbReference type="ARBA" id="ARBA00023316"/>
    </source>
</evidence>
<reference evidence="8 9" key="1">
    <citation type="journal article" date="2016" name="Environ. Microbiol.">
        <title>New Methyloceanibacter diversity from North Sea sediments includes methanotroph containing solely the soluble methane monooxygenase.</title>
        <authorList>
            <person name="Vekeman B."/>
            <person name="Kerckhof F.M."/>
            <person name="Cremers G."/>
            <person name="de Vos P."/>
            <person name="Vandamme P."/>
            <person name="Boon N."/>
            <person name="Op den Camp H.J."/>
            <person name="Heylen K."/>
        </authorList>
    </citation>
    <scope>NUCLEOTIDE SEQUENCE [LARGE SCALE GENOMIC DNA]</scope>
    <source>
        <strain evidence="8 9">R-67174</strain>
    </source>
</reference>
<dbReference type="GO" id="GO:0071555">
    <property type="term" value="P:cell wall organization"/>
    <property type="evidence" value="ECO:0007669"/>
    <property type="project" value="UniProtKB-KW"/>
</dbReference>
<keyword evidence="9" id="KW-1185">Reference proteome</keyword>
<dbReference type="SUPFAM" id="SSF141523">
    <property type="entry name" value="L,D-transpeptidase catalytic domain-like"/>
    <property type="match status" value="1"/>
</dbReference>
<dbReference type="GO" id="GO:0008360">
    <property type="term" value="P:regulation of cell shape"/>
    <property type="evidence" value="ECO:0007669"/>
    <property type="project" value="UniProtKB-KW"/>
</dbReference>
<comment type="pathway">
    <text evidence="1">Cell wall biogenesis; peptidoglycan biosynthesis.</text>
</comment>
<evidence type="ECO:0000256" key="1">
    <source>
        <dbReference type="ARBA" id="ARBA00004752"/>
    </source>
</evidence>
<keyword evidence="5" id="KW-0573">Peptidoglycan synthesis</keyword>
<evidence type="ECO:0000256" key="4">
    <source>
        <dbReference type="ARBA" id="ARBA00022960"/>
    </source>
</evidence>
<dbReference type="RefSeq" id="WP_069438314.1">
    <property type="nucleotide sequence ID" value="NZ_LPWG01000014.1"/>
</dbReference>
<dbReference type="GO" id="GO:0009252">
    <property type="term" value="P:peptidoglycan biosynthetic process"/>
    <property type="evidence" value="ECO:0007669"/>
    <property type="project" value="UniProtKB-UniPathway"/>
</dbReference>
<evidence type="ECO:0000256" key="2">
    <source>
        <dbReference type="ARBA" id="ARBA00005992"/>
    </source>
</evidence>
<dbReference type="EMBL" id="LPWG01000014">
    <property type="protein sequence ID" value="ODR97987.1"/>
    <property type="molecule type" value="Genomic_DNA"/>
</dbReference>
<dbReference type="InterPro" id="IPR038063">
    <property type="entry name" value="Transpep_catalytic_dom"/>
</dbReference>
<dbReference type="Proteomes" id="UP000094501">
    <property type="component" value="Unassembled WGS sequence"/>
</dbReference>
<keyword evidence="4" id="KW-0133">Cell shape</keyword>
<dbReference type="Pfam" id="PF03734">
    <property type="entry name" value="YkuD"/>
    <property type="match status" value="1"/>
</dbReference>
<dbReference type="CDD" id="cd16913">
    <property type="entry name" value="YkuD_like"/>
    <property type="match status" value="1"/>
</dbReference>
<dbReference type="GO" id="GO:0004180">
    <property type="term" value="F:carboxypeptidase activity"/>
    <property type="evidence" value="ECO:0007669"/>
    <property type="project" value="UniProtKB-ARBA"/>
</dbReference>
<keyword evidence="3" id="KW-0808">Transferase</keyword>
<keyword evidence="6" id="KW-0961">Cell wall biogenesis/degradation</keyword>
<comment type="similarity">
    <text evidence="2">Belongs to the YkuD family.</text>
</comment>
<name>A0A1E3VWS6_9HYPH</name>
<dbReference type="UniPathway" id="UPA00219"/>
<evidence type="ECO:0000259" key="7">
    <source>
        <dbReference type="Pfam" id="PF03734"/>
    </source>
</evidence>
<dbReference type="Gene3D" id="2.40.440.10">
    <property type="entry name" value="L,D-transpeptidase catalytic domain-like"/>
    <property type="match status" value="1"/>
</dbReference>
<comment type="caution">
    <text evidence="8">The sequence shown here is derived from an EMBL/GenBank/DDBJ whole genome shotgun (WGS) entry which is preliminary data.</text>
</comment>
<feature type="domain" description="L,D-TPase catalytic" evidence="7">
    <location>
        <begin position="19"/>
        <end position="72"/>
    </location>
</feature>
<dbReference type="AlphaFoldDB" id="A0A1E3VWS6"/>
<accession>A0A1E3VWS6</accession>
<evidence type="ECO:0000256" key="5">
    <source>
        <dbReference type="ARBA" id="ARBA00022984"/>
    </source>
</evidence>
<protein>
    <recommendedName>
        <fullName evidence="7">L,D-TPase catalytic domain-containing protein</fullName>
    </recommendedName>
</protein>
<evidence type="ECO:0000256" key="3">
    <source>
        <dbReference type="ARBA" id="ARBA00022679"/>
    </source>
</evidence>
<proteinExistence type="inferred from homology"/>
<dbReference type="STRING" id="1774968.AUC68_10770"/>
<evidence type="ECO:0000313" key="9">
    <source>
        <dbReference type="Proteomes" id="UP000094501"/>
    </source>
</evidence>
<gene>
    <name evidence="8" type="ORF">AUC68_10770</name>
</gene>